<evidence type="ECO:0000256" key="9">
    <source>
        <dbReference type="ARBA" id="ARBA00023002"/>
    </source>
</evidence>
<evidence type="ECO:0000256" key="3">
    <source>
        <dbReference type="ARBA" id="ARBA00005493"/>
    </source>
</evidence>
<evidence type="ECO:0000313" key="18">
    <source>
        <dbReference type="Proteomes" id="UP001354989"/>
    </source>
</evidence>
<accession>A0ABN6L8G4</accession>
<reference evidence="17 18" key="1">
    <citation type="submission" date="2021-12" db="EMBL/GenBank/DDBJ databases">
        <title>Genome sequencing of bacteria with rrn-lacking chromosome and rrn-plasmid.</title>
        <authorList>
            <person name="Anda M."/>
            <person name="Iwasaki W."/>
        </authorList>
    </citation>
    <scope>NUCLEOTIDE SEQUENCE [LARGE SCALE GENOMIC DNA]</scope>
    <source>
        <strain evidence="17 18">NBRC 101262</strain>
    </source>
</reference>
<dbReference type="SMART" id="SM00729">
    <property type="entry name" value="Elp3"/>
    <property type="match status" value="1"/>
</dbReference>
<keyword evidence="11 15" id="KW-0411">Iron-sulfur</keyword>
<name>A0ABN6L8G4_9BACT</name>
<dbReference type="EC" id="1.3.98.3" evidence="15"/>
<keyword evidence="6 15" id="KW-0963">Cytoplasm</keyword>
<comment type="subunit">
    <text evidence="4">Monomer.</text>
</comment>
<proteinExistence type="inferred from homology"/>
<dbReference type="Gene3D" id="3.80.30.20">
    <property type="entry name" value="tm_1862 like domain"/>
    <property type="match status" value="1"/>
</dbReference>
<evidence type="ECO:0000259" key="16">
    <source>
        <dbReference type="PROSITE" id="PS51918"/>
    </source>
</evidence>
<dbReference type="PANTHER" id="PTHR13932">
    <property type="entry name" value="COPROPORPHYRINIGEN III OXIDASE"/>
    <property type="match status" value="1"/>
</dbReference>
<evidence type="ECO:0000256" key="10">
    <source>
        <dbReference type="ARBA" id="ARBA00023004"/>
    </source>
</evidence>
<dbReference type="InterPro" id="IPR023404">
    <property type="entry name" value="rSAM_horseshoe"/>
</dbReference>
<evidence type="ECO:0000256" key="14">
    <source>
        <dbReference type="ARBA" id="ARBA00048321"/>
    </source>
</evidence>
<keyword evidence="12 15" id="KW-0627">Porphyrin biosynthesis</keyword>
<comment type="pathway">
    <text evidence="2 15">Porphyrin-containing compound metabolism; protoporphyrin-IX biosynthesis; protoporphyrinogen-IX from coproporphyrinogen-III (AdoMet route): step 1/1.</text>
</comment>
<comment type="catalytic activity">
    <reaction evidence="14 15">
        <text>coproporphyrinogen III + 2 S-adenosyl-L-methionine = protoporphyrinogen IX + 2 5'-deoxyadenosine + 2 L-methionine + 2 CO2</text>
        <dbReference type="Rhea" id="RHEA:15425"/>
        <dbReference type="ChEBI" id="CHEBI:16526"/>
        <dbReference type="ChEBI" id="CHEBI:17319"/>
        <dbReference type="ChEBI" id="CHEBI:57307"/>
        <dbReference type="ChEBI" id="CHEBI:57309"/>
        <dbReference type="ChEBI" id="CHEBI:57844"/>
        <dbReference type="ChEBI" id="CHEBI:59789"/>
        <dbReference type="EC" id="1.3.98.3"/>
    </reaction>
</comment>
<keyword evidence="9 15" id="KW-0560">Oxidoreductase</keyword>
<keyword evidence="5 15" id="KW-0004">4Fe-4S</keyword>
<dbReference type="SFLD" id="SFLDS00029">
    <property type="entry name" value="Radical_SAM"/>
    <property type="match status" value="1"/>
</dbReference>
<protein>
    <recommendedName>
        <fullName evidence="15">Coproporphyrinogen-III oxidase</fullName>
        <ecNumber evidence="15">1.3.98.3</ecNumber>
    </recommendedName>
</protein>
<dbReference type="InterPro" id="IPR006638">
    <property type="entry name" value="Elp3/MiaA/NifB-like_rSAM"/>
</dbReference>
<dbReference type="InterPro" id="IPR007197">
    <property type="entry name" value="rSAM"/>
</dbReference>
<dbReference type="SFLD" id="SFLDG01065">
    <property type="entry name" value="anaerobic_coproporphyrinogen-I"/>
    <property type="match status" value="1"/>
</dbReference>
<feature type="domain" description="Radical SAM core" evidence="16">
    <location>
        <begin position="53"/>
        <end position="295"/>
    </location>
</feature>
<dbReference type="InterPro" id="IPR004558">
    <property type="entry name" value="Coprogen_oxidase_HemN"/>
</dbReference>
<evidence type="ECO:0000313" key="17">
    <source>
        <dbReference type="EMBL" id="BDC99477.1"/>
    </source>
</evidence>
<dbReference type="InterPro" id="IPR034505">
    <property type="entry name" value="Coproporphyrinogen-III_oxidase"/>
</dbReference>
<dbReference type="PANTHER" id="PTHR13932:SF6">
    <property type="entry name" value="OXYGEN-INDEPENDENT COPROPORPHYRINOGEN III OXIDASE"/>
    <property type="match status" value="1"/>
</dbReference>
<keyword evidence="10 15" id="KW-0408">Iron</keyword>
<evidence type="ECO:0000256" key="12">
    <source>
        <dbReference type="ARBA" id="ARBA00023244"/>
    </source>
</evidence>
<dbReference type="Pfam" id="PF04055">
    <property type="entry name" value="Radical_SAM"/>
    <property type="match status" value="1"/>
</dbReference>
<evidence type="ECO:0000256" key="6">
    <source>
        <dbReference type="ARBA" id="ARBA00022490"/>
    </source>
</evidence>
<evidence type="ECO:0000256" key="11">
    <source>
        <dbReference type="ARBA" id="ARBA00023014"/>
    </source>
</evidence>
<dbReference type="NCBIfam" id="TIGR00538">
    <property type="entry name" value="hemN"/>
    <property type="match status" value="1"/>
</dbReference>
<evidence type="ECO:0000256" key="4">
    <source>
        <dbReference type="ARBA" id="ARBA00011245"/>
    </source>
</evidence>
<evidence type="ECO:0000256" key="13">
    <source>
        <dbReference type="ARBA" id="ARBA00024295"/>
    </source>
</evidence>
<sequence>MNHDVLTMNQSLIKKYNVPAPRYTSYPTVPFWEENNPSVERWIQAVQHTFDKTNDQQGISVYVHLPFCEKLCTYCGCNKRITKNHKVEDPYLEAVLQEWQFYLSKLSAKPVLREIHVGGGTPTFFSPENLKHLFTSIFDTVIIPEEHDYSFEGHPNNTTEAHLQVMAEMGFNRVSYGVQDFDLKVQTTINRIQPLQKVVDATNFARKHGYRSVNFDLVYGLPFQTVEIIQDTLQKIDHLRPDRIAFYSYAHVPWTAKGQRAYDENDLPSDEEKRALYEAGKAGLLAMGYHDIGMDHFALEEDGLYQAFIEDRLHRNFMGYTTNQTELMIGLGCSSISDAGTAFAQTEKKVEDYQKGILEGSLNLIKGHFLTDEDLVLRKALLELICNNALVLTEEIKATFDQAAKDQLAVFEAEGIIELRPDHLQVTAGGLAFIRNVCMVFDARLRARKSANNQQLFSKSI</sequence>
<gene>
    <name evidence="17" type="primary">hemN</name>
    <name evidence="17" type="ORF">PEPS_17580</name>
</gene>
<dbReference type="CDD" id="cd01335">
    <property type="entry name" value="Radical_SAM"/>
    <property type="match status" value="1"/>
</dbReference>
<comment type="similarity">
    <text evidence="3 15">Belongs to the anaerobic coproporphyrinogen-III oxidase family.</text>
</comment>
<evidence type="ECO:0000256" key="2">
    <source>
        <dbReference type="ARBA" id="ARBA00004785"/>
    </source>
</evidence>
<evidence type="ECO:0000256" key="1">
    <source>
        <dbReference type="ARBA" id="ARBA00004496"/>
    </source>
</evidence>
<organism evidence="17 18">
    <name type="scientific">Persicobacter psychrovividus</name>
    <dbReference type="NCBI Taxonomy" id="387638"/>
    <lineage>
        <taxon>Bacteria</taxon>
        <taxon>Pseudomonadati</taxon>
        <taxon>Bacteroidota</taxon>
        <taxon>Cytophagia</taxon>
        <taxon>Cytophagales</taxon>
        <taxon>Persicobacteraceae</taxon>
        <taxon>Persicobacter</taxon>
    </lineage>
</organism>
<keyword evidence="18" id="KW-1185">Reference proteome</keyword>
<evidence type="ECO:0000256" key="15">
    <source>
        <dbReference type="PIRNR" id="PIRNR000167"/>
    </source>
</evidence>
<dbReference type="SUPFAM" id="SSF102114">
    <property type="entry name" value="Radical SAM enzymes"/>
    <property type="match status" value="1"/>
</dbReference>
<dbReference type="Gene3D" id="1.10.10.920">
    <property type="match status" value="1"/>
</dbReference>
<comment type="function">
    <text evidence="13">Involved in the heme biosynthesis. Catalyzes the anaerobic oxidative decarboxylation of propionate groups of rings A and B of coproporphyrinogen III to yield the vinyl groups in protoporphyrinogen IX.</text>
</comment>
<dbReference type="InterPro" id="IPR058240">
    <property type="entry name" value="rSAM_sf"/>
</dbReference>
<evidence type="ECO:0000256" key="8">
    <source>
        <dbReference type="ARBA" id="ARBA00022723"/>
    </source>
</evidence>
<dbReference type="Proteomes" id="UP001354989">
    <property type="component" value="Chromosome"/>
</dbReference>
<dbReference type="EMBL" id="AP025292">
    <property type="protein sequence ID" value="BDC99477.1"/>
    <property type="molecule type" value="Genomic_DNA"/>
</dbReference>
<comment type="subcellular location">
    <subcellularLocation>
        <location evidence="1 15">Cytoplasm</location>
    </subcellularLocation>
</comment>
<dbReference type="PIRSF" id="PIRSF000167">
    <property type="entry name" value="HemN"/>
    <property type="match status" value="1"/>
</dbReference>
<evidence type="ECO:0000256" key="5">
    <source>
        <dbReference type="ARBA" id="ARBA00022485"/>
    </source>
</evidence>
<keyword evidence="8 15" id="KW-0479">Metal-binding</keyword>
<dbReference type="PROSITE" id="PS51918">
    <property type="entry name" value="RADICAL_SAM"/>
    <property type="match status" value="1"/>
</dbReference>
<comment type="cofactor">
    <cofactor evidence="15">
        <name>[4Fe-4S] cluster</name>
        <dbReference type="ChEBI" id="CHEBI:49883"/>
    </cofactor>
    <text evidence="15">Binds 1 [4Fe-4S] cluster. The cluster is coordinated with 3 cysteines and an exchangeable S-adenosyl-L-methionine.</text>
</comment>
<keyword evidence="7 15" id="KW-0949">S-adenosyl-L-methionine</keyword>
<evidence type="ECO:0000256" key="7">
    <source>
        <dbReference type="ARBA" id="ARBA00022691"/>
    </source>
</evidence>